<dbReference type="InParanoid" id="A0A2K1K2P3"/>
<dbReference type="AlphaFoldDB" id="A0A2K1K2P3"/>
<dbReference type="InterPro" id="IPR002182">
    <property type="entry name" value="NB-ARC"/>
</dbReference>
<dbReference type="InterPro" id="IPR042197">
    <property type="entry name" value="Apaf_helical"/>
</dbReference>
<dbReference type="SUPFAM" id="SSF52540">
    <property type="entry name" value="P-loop containing nucleoside triphosphate hydrolases"/>
    <property type="match status" value="1"/>
</dbReference>
<name>A0A2K1K2P3_PHYPA</name>
<gene>
    <name evidence="2" type="ORF">PHYPA_012524</name>
</gene>
<evidence type="ECO:0000313" key="2">
    <source>
        <dbReference type="EMBL" id="PNR48051.1"/>
    </source>
</evidence>
<protein>
    <recommendedName>
        <fullName evidence="1">NB-ARC domain-containing protein</fullName>
    </recommendedName>
</protein>
<proteinExistence type="predicted"/>
<dbReference type="Pfam" id="PF00931">
    <property type="entry name" value="NB-ARC"/>
    <property type="match status" value="1"/>
</dbReference>
<feature type="domain" description="NB-ARC" evidence="1">
    <location>
        <begin position="155"/>
        <end position="317"/>
    </location>
</feature>
<dbReference type="Proteomes" id="UP000006727">
    <property type="component" value="Chromosome 9"/>
</dbReference>
<accession>A0A2K1K2P3</accession>
<dbReference type="PRINTS" id="PR00364">
    <property type="entry name" value="DISEASERSIST"/>
</dbReference>
<organism evidence="2">
    <name type="scientific">Physcomitrium patens</name>
    <name type="common">Spreading-leaved earth moss</name>
    <name type="synonym">Physcomitrella patens</name>
    <dbReference type="NCBI Taxonomy" id="3218"/>
    <lineage>
        <taxon>Eukaryota</taxon>
        <taxon>Viridiplantae</taxon>
        <taxon>Streptophyta</taxon>
        <taxon>Embryophyta</taxon>
        <taxon>Bryophyta</taxon>
        <taxon>Bryophytina</taxon>
        <taxon>Bryopsida</taxon>
        <taxon>Funariidae</taxon>
        <taxon>Funariales</taxon>
        <taxon>Funariaceae</taxon>
        <taxon>Physcomitrium</taxon>
    </lineage>
</organism>
<dbReference type="Gene3D" id="3.40.50.300">
    <property type="entry name" value="P-loop containing nucleotide triphosphate hydrolases"/>
    <property type="match status" value="1"/>
</dbReference>
<reference evidence="2 4" key="1">
    <citation type="journal article" date="2008" name="Science">
        <title>The Physcomitrella genome reveals evolutionary insights into the conquest of land by plants.</title>
        <authorList>
            <person name="Rensing S."/>
            <person name="Lang D."/>
            <person name="Zimmer A."/>
            <person name="Terry A."/>
            <person name="Salamov A."/>
            <person name="Shapiro H."/>
            <person name="Nishiyama T."/>
            <person name="Perroud P.-F."/>
            <person name="Lindquist E."/>
            <person name="Kamisugi Y."/>
            <person name="Tanahashi T."/>
            <person name="Sakakibara K."/>
            <person name="Fujita T."/>
            <person name="Oishi K."/>
            <person name="Shin-I T."/>
            <person name="Kuroki Y."/>
            <person name="Toyoda A."/>
            <person name="Suzuki Y."/>
            <person name="Hashimoto A."/>
            <person name="Yamaguchi K."/>
            <person name="Sugano A."/>
            <person name="Kohara Y."/>
            <person name="Fujiyama A."/>
            <person name="Anterola A."/>
            <person name="Aoki S."/>
            <person name="Ashton N."/>
            <person name="Barbazuk W.B."/>
            <person name="Barker E."/>
            <person name="Bennetzen J."/>
            <person name="Bezanilla M."/>
            <person name="Blankenship R."/>
            <person name="Cho S.H."/>
            <person name="Dutcher S."/>
            <person name="Estelle M."/>
            <person name="Fawcett J.A."/>
            <person name="Gundlach H."/>
            <person name="Hanada K."/>
            <person name="Heyl A."/>
            <person name="Hicks K.A."/>
            <person name="Hugh J."/>
            <person name="Lohr M."/>
            <person name="Mayer K."/>
            <person name="Melkozernov A."/>
            <person name="Murata T."/>
            <person name="Nelson D."/>
            <person name="Pils B."/>
            <person name="Prigge M."/>
            <person name="Reiss B."/>
            <person name="Renner T."/>
            <person name="Rombauts S."/>
            <person name="Rushton P."/>
            <person name="Sanderfoot A."/>
            <person name="Schween G."/>
            <person name="Shiu S.-H."/>
            <person name="Stueber K."/>
            <person name="Theodoulou F.L."/>
            <person name="Tu H."/>
            <person name="Van de Peer Y."/>
            <person name="Verrier P.J."/>
            <person name="Waters E."/>
            <person name="Wood A."/>
            <person name="Yang L."/>
            <person name="Cove D."/>
            <person name="Cuming A."/>
            <person name="Hasebe M."/>
            <person name="Lucas S."/>
            <person name="Mishler D.B."/>
            <person name="Reski R."/>
            <person name="Grigoriev I."/>
            <person name="Quatrano R.S."/>
            <person name="Boore J.L."/>
        </authorList>
    </citation>
    <scope>NUCLEOTIDE SEQUENCE [LARGE SCALE GENOMIC DNA]</scope>
    <source>
        <strain evidence="3 4">cv. Gransden 2004</strain>
    </source>
</reference>
<evidence type="ECO:0000313" key="4">
    <source>
        <dbReference type="Proteomes" id="UP000006727"/>
    </source>
</evidence>
<reference evidence="2 4" key="2">
    <citation type="journal article" date="2018" name="Plant J.">
        <title>The Physcomitrella patens chromosome-scale assembly reveals moss genome structure and evolution.</title>
        <authorList>
            <person name="Lang D."/>
            <person name="Ullrich K.K."/>
            <person name="Murat F."/>
            <person name="Fuchs J."/>
            <person name="Jenkins J."/>
            <person name="Haas F.B."/>
            <person name="Piednoel M."/>
            <person name="Gundlach H."/>
            <person name="Van Bel M."/>
            <person name="Meyberg R."/>
            <person name="Vives C."/>
            <person name="Morata J."/>
            <person name="Symeonidi A."/>
            <person name="Hiss M."/>
            <person name="Muchero W."/>
            <person name="Kamisugi Y."/>
            <person name="Saleh O."/>
            <person name="Blanc G."/>
            <person name="Decker E.L."/>
            <person name="van Gessel N."/>
            <person name="Grimwood J."/>
            <person name="Hayes R.D."/>
            <person name="Graham S.W."/>
            <person name="Gunter L.E."/>
            <person name="McDaniel S.F."/>
            <person name="Hoernstein S.N.W."/>
            <person name="Larsson A."/>
            <person name="Li F.W."/>
            <person name="Perroud P.F."/>
            <person name="Phillips J."/>
            <person name="Ranjan P."/>
            <person name="Rokshar D.S."/>
            <person name="Rothfels C.J."/>
            <person name="Schneider L."/>
            <person name="Shu S."/>
            <person name="Stevenson D.W."/>
            <person name="Thummler F."/>
            <person name="Tillich M."/>
            <person name="Villarreal Aguilar J.C."/>
            <person name="Widiez T."/>
            <person name="Wong G.K."/>
            <person name="Wymore A."/>
            <person name="Zhang Y."/>
            <person name="Zimmer A.D."/>
            <person name="Quatrano R.S."/>
            <person name="Mayer K.F.X."/>
            <person name="Goodstein D."/>
            <person name="Casacuberta J.M."/>
            <person name="Vandepoele K."/>
            <person name="Reski R."/>
            <person name="Cuming A.C."/>
            <person name="Tuskan G.A."/>
            <person name="Maumus F."/>
            <person name="Salse J."/>
            <person name="Schmutz J."/>
            <person name="Rensing S.A."/>
        </authorList>
    </citation>
    <scope>NUCLEOTIDE SEQUENCE [LARGE SCALE GENOMIC DNA]</scope>
    <source>
        <strain evidence="3 4">cv. Gransden 2004</strain>
    </source>
</reference>
<sequence>MEDITLVLFDVSTYEEVKLDGEELHKRLDHKNKDVQFKDHGLENYLSTRLESLWRIKGRIMDSLEVSSDIKSLGLKNCDDLSKLIEECWTLNPSKRPNSMNICKKITTLKNKYLVEVDVAKTPHFGVFKKKIKKREHDYEDNLMGVEQYLSNIEYLYMNGTNALYFIGMGGIEKTTLEKTTLAKITFDTMQLMFNVSCFIKINQLQKKDNGLSIIYKVLNQLNFQSKPKSLEEAQAMMKKLLMLKKFILVLDNVNDKSQINDIVLMDVLHSDKGSILIVTTQNWKVVKEYRTNFHKFDVEELDKDISLKLFTSYSCRDDELHKEINKVGKEIVRSCNGLPLSLKVLGSFLGGQRRLRC</sequence>
<dbReference type="GO" id="GO:0043531">
    <property type="term" value="F:ADP binding"/>
    <property type="evidence" value="ECO:0007669"/>
    <property type="project" value="InterPro"/>
</dbReference>
<reference evidence="3" key="3">
    <citation type="submission" date="2020-12" db="UniProtKB">
        <authorList>
            <consortium name="EnsemblPlants"/>
        </authorList>
    </citation>
    <scope>IDENTIFICATION</scope>
</reference>
<dbReference type="EMBL" id="ABEU02000009">
    <property type="protein sequence ID" value="PNR48051.1"/>
    <property type="molecule type" value="Genomic_DNA"/>
</dbReference>
<dbReference type="Gene3D" id="1.10.8.430">
    <property type="entry name" value="Helical domain of apoptotic protease-activating factors"/>
    <property type="match status" value="1"/>
</dbReference>
<dbReference type="PANTHER" id="PTHR11017:SF385">
    <property type="entry name" value="DISEASE RESISTANCE PROTEIN (TIR-NBS-LRR CLASS)-RELATED"/>
    <property type="match status" value="1"/>
</dbReference>
<keyword evidence="4" id="KW-1185">Reference proteome</keyword>
<dbReference type="Gramene" id="Pp3c9_10230V3.1">
    <property type="protein sequence ID" value="Pp3c9_10230V3.1"/>
    <property type="gene ID" value="Pp3c9_10230"/>
</dbReference>
<evidence type="ECO:0000313" key="3">
    <source>
        <dbReference type="EnsemblPlants" id="Pp3c9_10230V3.1"/>
    </source>
</evidence>
<evidence type="ECO:0000259" key="1">
    <source>
        <dbReference type="Pfam" id="PF00931"/>
    </source>
</evidence>
<dbReference type="EnsemblPlants" id="Pp3c9_10230V3.1">
    <property type="protein sequence ID" value="Pp3c9_10230V3.1"/>
    <property type="gene ID" value="Pp3c9_10230"/>
</dbReference>
<dbReference type="InterPro" id="IPR044974">
    <property type="entry name" value="Disease_R_plants"/>
</dbReference>
<dbReference type="GO" id="GO:0006952">
    <property type="term" value="P:defense response"/>
    <property type="evidence" value="ECO:0007669"/>
    <property type="project" value="InterPro"/>
</dbReference>
<dbReference type="PANTHER" id="PTHR11017">
    <property type="entry name" value="LEUCINE-RICH REPEAT-CONTAINING PROTEIN"/>
    <property type="match status" value="1"/>
</dbReference>
<dbReference type="InterPro" id="IPR027417">
    <property type="entry name" value="P-loop_NTPase"/>
</dbReference>